<gene>
    <name evidence="2" type="ORF">PLOB_00024087</name>
</gene>
<accession>A0ABN8RQK2</accession>
<dbReference type="EMBL" id="CALNXK010000289">
    <property type="protein sequence ID" value="CAH3181019.1"/>
    <property type="molecule type" value="Genomic_DNA"/>
</dbReference>
<comment type="caution">
    <text evidence="2">The sequence shown here is derived from an EMBL/GenBank/DDBJ whole genome shotgun (WGS) entry which is preliminary data.</text>
</comment>
<protein>
    <recommendedName>
        <fullName evidence="1">DUF6589 domain-containing protein</fullName>
    </recommendedName>
</protein>
<dbReference type="Proteomes" id="UP001159405">
    <property type="component" value="Unassembled WGS sequence"/>
</dbReference>
<name>A0ABN8RQK2_9CNID</name>
<evidence type="ECO:0000313" key="3">
    <source>
        <dbReference type="Proteomes" id="UP001159405"/>
    </source>
</evidence>
<evidence type="ECO:0000259" key="1">
    <source>
        <dbReference type="Pfam" id="PF20231"/>
    </source>
</evidence>
<proteinExistence type="predicted"/>
<dbReference type="Pfam" id="PF20231">
    <property type="entry name" value="DUF6589"/>
    <property type="match status" value="1"/>
</dbReference>
<dbReference type="InterPro" id="IPR046496">
    <property type="entry name" value="DUF6589"/>
</dbReference>
<keyword evidence="3" id="KW-1185">Reference proteome</keyword>
<organism evidence="2 3">
    <name type="scientific">Porites lobata</name>
    <dbReference type="NCBI Taxonomy" id="104759"/>
    <lineage>
        <taxon>Eukaryota</taxon>
        <taxon>Metazoa</taxon>
        <taxon>Cnidaria</taxon>
        <taxon>Anthozoa</taxon>
        <taxon>Hexacorallia</taxon>
        <taxon>Scleractinia</taxon>
        <taxon>Fungiina</taxon>
        <taxon>Poritidae</taxon>
        <taxon>Porites</taxon>
    </lineage>
</organism>
<evidence type="ECO:0000313" key="2">
    <source>
        <dbReference type="EMBL" id="CAH3181019.1"/>
    </source>
</evidence>
<reference evidence="2 3" key="1">
    <citation type="submission" date="2022-05" db="EMBL/GenBank/DDBJ databases">
        <authorList>
            <consortium name="Genoscope - CEA"/>
            <person name="William W."/>
        </authorList>
    </citation>
    <scope>NUCLEOTIDE SEQUENCE [LARGE SCALE GENOMIC DNA]</scope>
</reference>
<sequence>MRRRLFLQNILMEKGKWNLARLVWHQKIDPKVKKVTRLISVRKKVITFDDQNACSNVRSVRNRAPDEFSTFMEKPGDFHTEGYLAQCCGKMLGPGGFYYVMRQLLGRHQVTSKSFQKIIKEGNLERNIDALKDFTWGMAIAVVKEFETSVYFPSKDRLHHGEGDTDLLCRRFQGWRDESSSRDAVFSYHKQNLLDHLFLLDFFHTSVRCGNGKALEACYFLLAPIFFSMNKKNYKDEAFVHIVNIMCTWPLALMETLRRNRTISLSGRPGHDLADDEFIEERLVRRTKMYAKKQATVQGLERISLILDFCAELEAAFKAAYDVRSPKKNMYQIQQVSMLKLPGLLYKNSGFVIKGEWKFPPTQVTRRSCHQ</sequence>
<feature type="domain" description="DUF6589" evidence="1">
    <location>
        <begin position="177"/>
        <end position="325"/>
    </location>
</feature>